<dbReference type="Pfam" id="PF12696">
    <property type="entry name" value="TraG-D_C"/>
    <property type="match status" value="1"/>
</dbReference>
<dbReference type="SUPFAM" id="SSF52540">
    <property type="entry name" value="P-loop containing nucleoside triphosphate hydrolases"/>
    <property type="match status" value="1"/>
</dbReference>
<feature type="domain" description="TraD/TraG TraM recognition site" evidence="2">
    <location>
        <begin position="281"/>
        <end position="356"/>
    </location>
</feature>
<dbReference type="EMBL" id="JACHXU010000020">
    <property type="protein sequence ID" value="MBB3209065.1"/>
    <property type="molecule type" value="Genomic_DNA"/>
</dbReference>
<keyword evidence="4" id="KW-1185">Reference proteome</keyword>
<organism evidence="3 4">
    <name type="scientific">Aporhodopirellula rubra</name>
    <dbReference type="NCBI Taxonomy" id="980271"/>
    <lineage>
        <taxon>Bacteria</taxon>
        <taxon>Pseudomonadati</taxon>
        <taxon>Planctomycetota</taxon>
        <taxon>Planctomycetia</taxon>
        <taxon>Pirellulales</taxon>
        <taxon>Pirellulaceae</taxon>
        <taxon>Aporhodopirellula</taxon>
    </lineage>
</organism>
<comment type="caution">
    <text evidence="3">The sequence shown here is derived from an EMBL/GenBank/DDBJ whole genome shotgun (WGS) entry which is preliminary data.</text>
</comment>
<proteinExistence type="predicted"/>
<feature type="region of interest" description="Disordered" evidence="1">
    <location>
        <begin position="411"/>
        <end position="489"/>
    </location>
</feature>
<dbReference type="InterPro" id="IPR032689">
    <property type="entry name" value="TraG-D_C"/>
</dbReference>
<dbReference type="InterPro" id="IPR027417">
    <property type="entry name" value="P-loop_NTPase"/>
</dbReference>
<sequence length="619" mass="69158">MAIFGGTRRGKSKLFELIGRQLIDQERGFAFIDPHSDTADDLFAYLAYSKNELGYRAKNIHYINPHEKLFAYDPFHYEPDPNDPISMTRQGYYEWLYAKCLDLSAIITRGLGETEAEASKQVRLQRWIGAVLYAIGIRDESTDKHLGLAEALILLDPSDERFTSVFRIVEGRLDTHSQGIDVLNRLRLLKSVKDPIRREGWVESTINRIQRVVSPILRNIFNPRAERIDFRKIVASGGIILAALGKTRRFHQSEGRIVGGLIIRELTDAVMSIRREERRRFYLMIDEAQNYIGEDLMHLLKESGKYRFTLGLAMQSLDNLKHGEIDLTETVLGQCDIRITFQQKYKPIAEELAESLAYRLLDFTPLIHEVQRHAGYDFIVTPSFGRSAGETESHGTSEGASIGTSTGYTEGTSYGWSEGSGSSVGSNVSQSTHIPGGDGNPSSTFGDGTSAVESVNRGTTGGTTSQRSTVNSTGTNTTKSSSEGKSRSSSVTLSVSPIAKYELVEQRTGSLTRSLDWQVSELTNAFQRLPPQHCFLAVDPLGLASFVRIADVIDPFSLRGDSAEEKAHAIKIFKEFIYETHGYFFDRSEETEMLADYTLRFRNASDEPLDSSMSGPFEL</sequence>
<evidence type="ECO:0000313" key="3">
    <source>
        <dbReference type="EMBL" id="MBB3209065.1"/>
    </source>
</evidence>
<dbReference type="Gene3D" id="3.40.50.300">
    <property type="entry name" value="P-loop containing nucleotide triphosphate hydrolases"/>
    <property type="match status" value="1"/>
</dbReference>
<feature type="compositionally biased region" description="Low complexity" evidence="1">
    <location>
        <begin position="411"/>
        <end position="431"/>
    </location>
</feature>
<gene>
    <name evidence="3" type="ORF">FHS27_004901</name>
</gene>
<feature type="compositionally biased region" description="Low complexity" evidence="1">
    <location>
        <begin position="462"/>
        <end position="489"/>
    </location>
</feature>
<evidence type="ECO:0000256" key="1">
    <source>
        <dbReference type="SAM" id="MobiDB-lite"/>
    </source>
</evidence>
<evidence type="ECO:0000259" key="2">
    <source>
        <dbReference type="Pfam" id="PF12696"/>
    </source>
</evidence>
<dbReference type="Proteomes" id="UP000536179">
    <property type="component" value="Unassembled WGS sequence"/>
</dbReference>
<protein>
    <recommendedName>
        <fullName evidence="2">TraD/TraG TraM recognition site domain-containing protein</fullName>
    </recommendedName>
</protein>
<reference evidence="3 4" key="1">
    <citation type="submission" date="2020-08" db="EMBL/GenBank/DDBJ databases">
        <title>Genomic Encyclopedia of Type Strains, Phase III (KMG-III): the genomes of soil and plant-associated and newly described type strains.</title>
        <authorList>
            <person name="Whitman W."/>
        </authorList>
    </citation>
    <scope>NUCLEOTIDE SEQUENCE [LARGE SCALE GENOMIC DNA]</scope>
    <source>
        <strain evidence="3 4">CECT 8075</strain>
    </source>
</reference>
<accession>A0A7W5H8G9</accession>
<name>A0A7W5H8G9_9BACT</name>
<feature type="compositionally biased region" description="Polar residues" evidence="1">
    <location>
        <begin position="440"/>
        <end position="457"/>
    </location>
</feature>
<dbReference type="AlphaFoldDB" id="A0A7W5H8G9"/>
<feature type="region of interest" description="Disordered" evidence="1">
    <location>
        <begin position="387"/>
        <end position="406"/>
    </location>
</feature>
<evidence type="ECO:0000313" key="4">
    <source>
        <dbReference type="Proteomes" id="UP000536179"/>
    </source>
</evidence>